<comment type="caution">
    <text evidence="1">The sequence shown here is derived from an EMBL/GenBank/DDBJ whole genome shotgun (WGS) entry which is preliminary data.</text>
</comment>
<proteinExistence type="predicted"/>
<accession>A0ACB8EH90</accession>
<keyword evidence="2" id="KW-1185">Reference proteome</keyword>
<organism evidence="1 2">
    <name type="scientific">Sphaerodactylus townsendi</name>
    <dbReference type="NCBI Taxonomy" id="933632"/>
    <lineage>
        <taxon>Eukaryota</taxon>
        <taxon>Metazoa</taxon>
        <taxon>Chordata</taxon>
        <taxon>Craniata</taxon>
        <taxon>Vertebrata</taxon>
        <taxon>Euteleostomi</taxon>
        <taxon>Lepidosauria</taxon>
        <taxon>Squamata</taxon>
        <taxon>Bifurcata</taxon>
        <taxon>Gekkota</taxon>
        <taxon>Sphaerodactylidae</taxon>
        <taxon>Sphaerodactylus</taxon>
    </lineage>
</organism>
<protein>
    <submittedName>
        <fullName evidence="1">Uncharacterized protein</fullName>
    </submittedName>
</protein>
<gene>
    <name evidence="1" type="ORF">K3G42_016449</name>
</gene>
<reference evidence="1" key="1">
    <citation type="submission" date="2021-08" db="EMBL/GenBank/DDBJ databases">
        <title>The first chromosome-level gecko genome reveals the dynamic sex chromosomes of Neotropical dwarf geckos (Sphaerodactylidae: Sphaerodactylus).</title>
        <authorList>
            <person name="Pinto B.J."/>
            <person name="Keating S.E."/>
            <person name="Gamble T."/>
        </authorList>
    </citation>
    <scope>NUCLEOTIDE SEQUENCE</scope>
    <source>
        <strain evidence="1">TG3544</strain>
    </source>
</reference>
<dbReference type="EMBL" id="CM037616">
    <property type="protein sequence ID" value="KAH7991893.1"/>
    <property type="molecule type" value="Genomic_DNA"/>
</dbReference>
<sequence length="162" mass="18798">MKKAGSTLPDLLQHGVAQGGQKIVSPRLTLLQCEEGSELAAIGVPKDFEESWDFISLIIEMEYTSQSRKRQTIELIPVTEVHYQYAGKMYLYYVYGMENKVYALDYPESFYNYYNCTSLELSLEDSMCEKRHRRRKPTKRQEVETTLEGYSFGMKYANELNG</sequence>
<evidence type="ECO:0000313" key="2">
    <source>
        <dbReference type="Proteomes" id="UP000827872"/>
    </source>
</evidence>
<evidence type="ECO:0000313" key="1">
    <source>
        <dbReference type="EMBL" id="KAH7991893.1"/>
    </source>
</evidence>
<dbReference type="Proteomes" id="UP000827872">
    <property type="component" value="Linkage Group LG03"/>
</dbReference>
<name>A0ACB8EH90_9SAUR</name>